<feature type="compositionally biased region" description="Basic residues" evidence="1">
    <location>
        <begin position="202"/>
        <end position="211"/>
    </location>
</feature>
<feature type="compositionally biased region" description="Polar residues" evidence="1">
    <location>
        <begin position="8"/>
        <end position="18"/>
    </location>
</feature>
<sequence length="217" mass="24882">MHDIGISSKLNHPPSNTKIPPAPRPTKVPKFVPKFRSLPIIRIINIIRASISINCVKKKKEKEKKPRSIENLSKSPSELQFYPKNILLLSDIASCHAYHSAYRIYITLPFIFFNCFAKSPPGIYPEDLHLYTASINPPPTISFLPDQTISQTTKPAQVYTHHDSASYERENEIRSRYPTTVGKQSMKKKKTTEKKANPFNTKLKKHGIRMRKQTEVQ</sequence>
<feature type="region of interest" description="Disordered" evidence="1">
    <location>
        <begin position="1"/>
        <end position="26"/>
    </location>
</feature>
<accession>A0A3N4JUU1</accession>
<evidence type="ECO:0000313" key="2">
    <source>
        <dbReference type="EMBL" id="RPB01967.1"/>
    </source>
</evidence>
<reference evidence="2 3" key="1">
    <citation type="journal article" date="2018" name="Nat. Ecol. Evol.">
        <title>Pezizomycetes genomes reveal the molecular basis of ectomycorrhizal truffle lifestyle.</title>
        <authorList>
            <person name="Murat C."/>
            <person name="Payen T."/>
            <person name="Noel B."/>
            <person name="Kuo A."/>
            <person name="Morin E."/>
            <person name="Chen J."/>
            <person name="Kohler A."/>
            <person name="Krizsan K."/>
            <person name="Balestrini R."/>
            <person name="Da Silva C."/>
            <person name="Montanini B."/>
            <person name="Hainaut M."/>
            <person name="Levati E."/>
            <person name="Barry K.W."/>
            <person name="Belfiori B."/>
            <person name="Cichocki N."/>
            <person name="Clum A."/>
            <person name="Dockter R.B."/>
            <person name="Fauchery L."/>
            <person name="Guy J."/>
            <person name="Iotti M."/>
            <person name="Le Tacon F."/>
            <person name="Lindquist E.A."/>
            <person name="Lipzen A."/>
            <person name="Malagnac F."/>
            <person name="Mello A."/>
            <person name="Molinier V."/>
            <person name="Miyauchi S."/>
            <person name="Poulain J."/>
            <person name="Riccioni C."/>
            <person name="Rubini A."/>
            <person name="Sitrit Y."/>
            <person name="Splivallo R."/>
            <person name="Traeger S."/>
            <person name="Wang M."/>
            <person name="Zifcakova L."/>
            <person name="Wipf D."/>
            <person name="Zambonelli A."/>
            <person name="Paolocci F."/>
            <person name="Nowrousian M."/>
            <person name="Ottonello S."/>
            <person name="Baldrian P."/>
            <person name="Spatafora J.W."/>
            <person name="Henrissat B."/>
            <person name="Nagy L.G."/>
            <person name="Aury J.M."/>
            <person name="Wincker P."/>
            <person name="Grigoriev I.V."/>
            <person name="Bonfante P."/>
            <person name="Martin F.M."/>
        </authorList>
    </citation>
    <scope>NUCLEOTIDE SEQUENCE [LARGE SCALE GENOMIC DNA]</scope>
    <source>
        <strain evidence="2 3">120613-1</strain>
    </source>
</reference>
<protein>
    <submittedName>
        <fullName evidence="2">Uncharacterized protein</fullName>
    </submittedName>
</protein>
<dbReference type="EMBL" id="ML120370">
    <property type="protein sequence ID" value="RPB01967.1"/>
    <property type="molecule type" value="Genomic_DNA"/>
</dbReference>
<gene>
    <name evidence="2" type="ORF">L873DRAFT_568026</name>
</gene>
<evidence type="ECO:0000313" key="3">
    <source>
        <dbReference type="Proteomes" id="UP000276215"/>
    </source>
</evidence>
<evidence type="ECO:0000256" key="1">
    <source>
        <dbReference type="SAM" id="MobiDB-lite"/>
    </source>
</evidence>
<dbReference type="AlphaFoldDB" id="A0A3N4JUU1"/>
<proteinExistence type="predicted"/>
<dbReference type="Proteomes" id="UP000276215">
    <property type="component" value="Unassembled WGS sequence"/>
</dbReference>
<name>A0A3N4JUU1_9PEZI</name>
<feature type="region of interest" description="Disordered" evidence="1">
    <location>
        <begin position="180"/>
        <end position="217"/>
    </location>
</feature>
<organism evidence="2 3">
    <name type="scientific">Choiromyces venosus 120613-1</name>
    <dbReference type="NCBI Taxonomy" id="1336337"/>
    <lineage>
        <taxon>Eukaryota</taxon>
        <taxon>Fungi</taxon>
        <taxon>Dikarya</taxon>
        <taxon>Ascomycota</taxon>
        <taxon>Pezizomycotina</taxon>
        <taxon>Pezizomycetes</taxon>
        <taxon>Pezizales</taxon>
        <taxon>Tuberaceae</taxon>
        <taxon>Choiromyces</taxon>
    </lineage>
</organism>
<keyword evidence="3" id="KW-1185">Reference proteome</keyword>